<dbReference type="EMBL" id="CAWUHC010000001">
    <property type="protein sequence ID" value="CAK7208775.1"/>
    <property type="molecule type" value="Genomic_DNA"/>
</dbReference>
<organism evidence="1 2">
    <name type="scientific">Sporothrix bragantina</name>
    <dbReference type="NCBI Taxonomy" id="671064"/>
    <lineage>
        <taxon>Eukaryota</taxon>
        <taxon>Fungi</taxon>
        <taxon>Dikarya</taxon>
        <taxon>Ascomycota</taxon>
        <taxon>Pezizomycotina</taxon>
        <taxon>Sordariomycetes</taxon>
        <taxon>Sordariomycetidae</taxon>
        <taxon>Ophiostomatales</taxon>
        <taxon>Ophiostomataceae</taxon>
        <taxon>Sporothrix</taxon>
    </lineage>
</organism>
<dbReference type="Proteomes" id="UP001642406">
    <property type="component" value="Unassembled WGS sequence"/>
</dbReference>
<protein>
    <recommendedName>
        <fullName evidence="3">Ig-like domain-containing protein</fullName>
    </recommendedName>
</protein>
<reference evidence="1 2" key="1">
    <citation type="submission" date="2024-01" db="EMBL/GenBank/DDBJ databases">
        <authorList>
            <person name="Allen C."/>
            <person name="Tagirdzhanova G."/>
        </authorList>
    </citation>
    <scope>NUCLEOTIDE SEQUENCE [LARGE SCALE GENOMIC DNA]</scope>
</reference>
<name>A0ABP0ANF4_9PEZI</name>
<evidence type="ECO:0008006" key="3">
    <source>
        <dbReference type="Google" id="ProtNLM"/>
    </source>
</evidence>
<sequence>MLFRLALLAVAAQATFLGLPDLGGKMDFRMPLLVHETSHAEKTAAAAAGPVLGCTTSSFSVPSWFVHNLTFDTSDSSLIFSVVNRATNYTAILGCAKATVTPSTPDNMYAHCDILTTDGTFTTNATAMADSSLLALVRVSNKNSANILLSQNWTCNDRNLTQPIKFSAAGNNSVALQCAGGNSTECTAVDAPLLVRGNLVSPVHIHPEYAEGPIGHSKAGCSAAATAPPSWSLQSVYYLNQTGDNGATAISSQTLMLQVINHAIGYQAGCTGFLSDDLSSKPVSFTCSGQGYDFVGKDRYHIQTQALFEPATFRFTVNQTWYCDDVDAGKPISITASGSVVMPLNCTSVATGTAAAPGNKTTCLSTSDIVVKAEKAGTVTHLPPYSVTDPLPTPDGCTVSSIVNPTWTLSSFEIDSGAGNKTVNSSNTSATDITAVGFDLQFTTGTNENTYPVSVYQGPAVDGKPQWFKCKFGPGEEQLAPLDCSYTYNATSKQLTLAADWICNDLDRENPIQFSGTTTTVVSKALSCSTASGQTQCLSAETDSWLAPIANVTWRAADKSVLAP</sequence>
<keyword evidence="2" id="KW-1185">Reference proteome</keyword>
<accession>A0ABP0ANF4</accession>
<gene>
    <name evidence="1" type="ORF">SBRCBS47491_000209</name>
</gene>
<comment type="caution">
    <text evidence="1">The sequence shown here is derived from an EMBL/GenBank/DDBJ whole genome shotgun (WGS) entry which is preliminary data.</text>
</comment>
<evidence type="ECO:0000313" key="1">
    <source>
        <dbReference type="EMBL" id="CAK7208775.1"/>
    </source>
</evidence>
<proteinExistence type="predicted"/>
<evidence type="ECO:0000313" key="2">
    <source>
        <dbReference type="Proteomes" id="UP001642406"/>
    </source>
</evidence>